<feature type="signal peptide" evidence="2">
    <location>
        <begin position="1"/>
        <end position="28"/>
    </location>
</feature>
<evidence type="ECO:0000256" key="2">
    <source>
        <dbReference type="SAM" id="SignalP"/>
    </source>
</evidence>
<gene>
    <name evidence="3" type="ORF">HNO84_04775</name>
</gene>
<sequence length="152" mass="16732">MKPSWKWKWMPALLLPAMATVVATAAVAAEMYVCGDRGDVEYRDDARGRDCRRGAQAQVGTVSGNRGDGGRAATPGVSMRPGDDDAQAALRARLATERGKLEALRREYNGGQPERRGDERNYAKYQARTDALKAALEESRLRVDALQRQLQP</sequence>
<evidence type="ECO:0008006" key="5">
    <source>
        <dbReference type="Google" id="ProtNLM"/>
    </source>
</evidence>
<comment type="caution">
    <text evidence="3">The sequence shown here is derived from an EMBL/GenBank/DDBJ whole genome shotgun (WGS) entry which is preliminary data.</text>
</comment>
<name>A0ABX2LY08_9BURK</name>
<proteinExistence type="predicted"/>
<keyword evidence="4" id="KW-1185">Reference proteome</keyword>
<dbReference type="EMBL" id="JABFMT010000003">
    <property type="protein sequence ID" value="NUU00901.1"/>
    <property type="molecule type" value="Genomic_DNA"/>
</dbReference>
<accession>A0ABX2LY08</accession>
<reference evidence="3 4" key="1">
    <citation type="journal article" date="2020" name="Front. Plant Sci.">
        <title>Isolation of Rhizosphere Bacteria That Improve Quality and Water Stress Tolerance in Greenhouse Ornamentals.</title>
        <authorList>
            <person name="Nordstedt N.P."/>
            <person name="Jones M.L."/>
        </authorList>
    </citation>
    <scope>NUCLEOTIDE SEQUENCE [LARGE SCALE GENOMIC DNA]</scope>
    <source>
        <strain evidence="3 4">C6C2</strain>
    </source>
</reference>
<protein>
    <recommendedName>
        <fullName evidence="5">DUF4124 domain-containing protein</fullName>
    </recommendedName>
</protein>
<feature type="region of interest" description="Disordered" evidence="1">
    <location>
        <begin position="103"/>
        <end position="122"/>
    </location>
</feature>
<dbReference type="RefSeq" id="WP_148664508.1">
    <property type="nucleotide sequence ID" value="NZ_CP018845.1"/>
</dbReference>
<dbReference type="Proteomes" id="UP000536746">
    <property type="component" value="Unassembled WGS sequence"/>
</dbReference>
<feature type="region of interest" description="Disordered" evidence="1">
    <location>
        <begin position="48"/>
        <end position="84"/>
    </location>
</feature>
<organism evidence="3 4">
    <name type="scientific">Herbaspirillum robiniae</name>
    <dbReference type="NCBI Taxonomy" id="2014887"/>
    <lineage>
        <taxon>Bacteria</taxon>
        <taxon>Pseudomonadati</taxon>
        <taxon>Pseudomonadota</taxon>
        <taxon>Betaproteobacteria</taxon>
        <taxon>Burkholderiales</taxon>
        <taxon>Oxalobacteraceae</taxon>
        <taxon>Herbaspirillum</taxon>
    </lineage>
</organism>
<evidence type="ECO:0000313" key="3">
    <source>
        <dbReference type="EMBL" id="NUU00901.1"/>
    </source>
</evidence>
<evidence type="ECO:0000256" key="1">
    <source>
        <dbReference type="SAM" id="MobiDB-lite"/>
    </source>
</evidence>
<feature type="chain" id="PRO_5047347662" description="DUF4124 domain-containing protein" evidence="2">
    <location>
        <begin position="29"/>
        <end position="152"/>
    </location>
</feature>
<keyword evidence="2" id="KW-0732">Signal</keyword>
<evidence type="ECO:0000313" key="4">
    <source>
        <dbReference type="Proteomes" id="UP000536746"/>
    </source>
</evidence>